<accession>A0A3N9TLI5</accession>
<evidence type="ECO:0000313" key="3">
    <source>
        <dbReference type="Proteomes" id="UP000281112"/>
    </source>
</evidence>
<feature type="transmembrane region" description="Helical" evidence="1">
    <location>
        <begin position="65"/>
        <end position="86"/>
    </location>
</feature>
<keyword evidence="1" id="KW-1133">Transmembrane helix</keyword>
<organism evidence="2 3">
    <name type="scientific">Vibrio viridaestus</name>
    <dbReference type="NCBI Taxonomy" id="2487322"/>
    <lineage>
        <taxon>Bacteria</taxon>
        <taxon>Pseudomonadati</taxon>
        <taxon>Pseudomonadota</taxon>
        <taxon>Gammaproteobacteria</taxon>
        <taxon>Vibrionales</taxon>
        <taxon>Vibrionaceae</taxon>
        <taxon>Vibrio</taxon>
    </lineage>
</organism>
<name>A0A3N9TLI5_9VIBR</name>
<dbReference type="EMBL" id="RJVQ01000001">
    <property type="protein sequence ID" value="RQW64854.1"/>
    <property type="molecule type" value="Genomic_DNA"/>
</dbReference>
<feature type="transmembrane region" description="Helical" evidence="1">
    <location>
        <begin position="31"/>
        <end position="53"/>
    </location>
</feature>
<keyword evidence="1" id="KW-0812">Transmembrane</keyword>
<proteinExistence type="predicted"/>
<gene>
    <name evidence="2" type="ORF">EES38_02095</name>
</gene>
<comment type="caution">
    <text evidence="2">The sequence shown here is derived from an EMBL/GenBank/DDBJ whole genome shotgun (WGS) entry which is preliminary data.</text>
</comment>
<dbReference type="RefSeq" id="WP_124935504.1">
    <property type="nucleotide sequence ID" value="NZ_RJVQ01000001.1"/>
</dbReference>
<sequence>MMNTLLFIAFIAILAVKLSIKKRIAALCAVAIFALYLTTHLDMLPSLVILYLITPLLLTIRESRYLRYSYGLAICVPVGVSLLLGLY</sequence>
<reference evidence="2 3" key="1">
    <citation type="submission" date="2018-11" db="EMBL/GenBank/DDBJ databases">
        <title>Vibrio LJC006 sp. nov., isolated from seawater during the bloom of the enteromorpha.</title>
        <authorList>
            <person name="Liang J."/>
        </authorList>
    </citation>
    <scope>NUCLEOTIDE SEQUENCE [LARGE SCALE GENOMIC DNA]</scope>
    <source>
        <strain evidence="2 3">LJC006</strain>
    </source>
</reference>
<keyword evidence="1" id="KW-0472">Membrane</keyword>
<dbReference type="AlphaFoldDB" id="A0A3N9TLI5"/>
<protein>
    <submittedName>
        <fullName evidence="2">Uncharacterized protein</fullName>
    </submittedName>
</protein>
<evidence type="ECO:0000313" key="2">
    <source>
        <dbReference type="EMBL" id="RQW64854.1"/>
    </source>
</evidence>
<dbReference type="Proteomes" id="UP000281112">
    <property type="component" value="Unassembled WGS sequence"/>
</dbReference>
<evidence type="ECO:0000256" key="1">
    <source>
        <dbReference type="SAM" id="Phobius"/>
    </source>
</evidence>
<keyword evidence="3" id="KW-1185">Reference proteome</keyword>